<dbReference type="InterPro" id="IPR009057">
    <property type="entry name" value="Homeodomain-like_sf"/>
</dbReference>
<dbReference type="GO" id="GO:0043565">
    <property type="term" value="F:sequence-specific DNA binding"/>
    <property type="evidence" value="ECO:0007669"/>
    <property type="project" value="InterPro"/>
</dbReference>
<proteinExistence type="predicted"/>
<evidence type="ECO:0000259" key="3">
    <source>
        <dbReference type="PROSITE" id="PS01124"/>
    </source>
</evidence>
<dbReference type="GO" id="GO:0003700">
    <property type="term" value="F:DNA-binding transcription factor activity"/>
    <property type="evidence" value="ECO:0007669"/>
    <property type="project" value="InterPro"/>
</dbReference>
<dbReference type="Pfam" id="PF12833">
    <property type="entry name" value="HTH_18"/>
    <property type="match status" value="1"/>
</dbReference>
<dbReference type="InterPro" id="IPR018060">
    <property type="entry name" value="HTH_AraC"/>
</dbReference>
<accession>A0A5N1IQY6</accession>
<sequence>MGRIIKLELDYIRELQEQQMQRENALLPPEAGKLKLERIPGQHLNRVNLHEIKMADQELTFHTQSMPLVSIGFQLQGTDESWYAGVKEPMILAEKTFNVNFQPGISAKHTMRGENGFYFLHLGFTKERFLELTAFSPVLHEAYANVFLKNDFFLLWKNSPKISPALLNTVANLKQINFNSNLAGMVLEAALLNLIVQAHEGHFTEPSPSRENGILQEVKAYLEENYLADLSLKSLAKEFGTNEFSLKKGFREKYGHTVFGYIHQLRMEKAKDLLLAGKSIKAVAIEMGYEHSNHFSAAFTKWFGLRPSGFKK</sequence>
<name>A0A5N1IQY6_9BACT</name>
<reference evidence="4 5" key="1">
    <citation type="submission" date="2019-09" db="EMBL/GenBank/DDBJ databases">
        <title>Genome sequence of Adhaeribacter sp. M2.</title>
        <authorList>
            <person name="Srinivasan S."/>
        </authorList>
    </citation>
    <scope>NUCLEOTIDE SEQUENCE [LARGE SCALE GENOMIC DNA]</scope>
    <source>
        <strain evidence="4 5">M2</strain>
    </source>
</reference>
<dbReference type="SUPFAM" id="SSF46689">
    <property type="entry name" value="Homeodomain-like"/>
    <property type="match status" value="2"/>
</dbReference>
<dbReference type="PANTHER" id="PTHR47893">
    <property type="entry name" value="REGULATORY PROTEIN PCHR"/>
    <property type="match status" value="1"/>
</dbReference>
<evidence type="ECO:0000256" key="1">
    <source>
        <dbReference type="ARBA" id="ARBA00023015"/>
    </source>
</evidence>
<evidence type="ECO:0000256" key="2">
    <source>
        <dbReference type="ARBA" id="ARBA00023163"/>
    </source>
</evidence>
<dbReference type="SMART" id="SM00342">
    <property type="entry name" value="HTH_ARAC"/>
    <property type="match status" value="1"/>
</dbReference>
<evidence type="ECO:0000313" key="4">
    <source>
        <dbReference type="EMBL" id="KAA9325980.1"/>
    </source>
</evidence>
<keyword evidence="2" id="KW-0804">Transcription</keyword>
<dbReference type="Gene3D" id="1.10.10.60">
    <property type="entry name" value="Homeodomain-like"/>
    <property type="match status" value="2"/>
</dbReference>
<dbReference type="RefSeq" id="WP_150904977.1">
    <property type="nucleotide sequence ID" value="NZ_VTWT01000010.1"/>
</dbReference>
<dbReference type="PROSITE" id="PS01124">
    <property type="entry name" value="HTH_ARAC_FAMILY_2"/>
    <property type="match status" value="1"/>
</dbReference>
<dbReference type="Proteomes" id="UP000326570">
    <property type="component" value="Unassembled WGS sequence"/>
</dbReference>
<evidence type="ECO:0000313" key="5">
    <source>
        <dbReference type="Proteomes" id="UP000326570"/>
    </source>
</evidence>
<gene>
    <name evidence="4" type="ORF">F0P94_16295</name>
</gene>
<dbReference type="InterPro" id="IPR053142">
    <property type="entry name" value="PchR_regulatory_protein"/>
</dbReference>
<dbReference type="PANTHER" id="PTHR47893:SF1">
    <property type="entry name" value="REGULATORY PROTEIN PCHR"/>
    <property type="match status" value="1"/>
</dbReference>
<comment type="caution">
    <text evidence="4">The sequence shown here is derived from an EMBL/GenBank/DDBJ whole genome shotgun (WGS) entry which is preliminary data.</text>
</comment>
<dbReference type="AlphaFoldDB" id="A0A5N1IQY6"/>
<keyword evidence="5" id="KW-1185">Reference proteome</keyword>
<keyword evidence="1" id="KW-0805">Transcription regulation</keyword>
<protein>
    <submittedName>
        <fullName evidence="4">Helix-turn-helix transcriptional regulator</fullName>
    </submittedName>
</protein>
<feature type="domain" description="HTH araC/xylS-type" evidence="3">
    <location>
        <begin position="216"/>
        <end position="312"/>
    </location>
</feature>
<organism evidence="4 5">
    <name type="scientific">Adhaeribacter soli</name>
    <dbReference type="NCBI Taxonomy" id="2607655"/>
    <lineage>
        <taxon>Bacteria</taxon>
        <taxon>Pseudomonadati</taxon>
        <taxon>Bacteroidota</taxon>
        <taxon>Cytophagia</taxon>
        <taxon>Cytophagales</taxon>
        <taxon>Hymenobacteraceae</taxon>
        <taxon>Adhaeribacter</taxon>
    </lineage>
</organism>
<dbReference type="EMBL" id="VTWT01000010">
    <property type="protein sequence ID" value="KAA9325980.1"/>
    <property type="molecule type" value="Genomic_DNA"/>
</dbReference>